<dbReference type="AlphaFoldDB" id="A0A0A9DP81"/>
<sequence length="68" mass="8401">MYLLIFHLFRRRQNHHLLLRKRLQARNKQVHCLLSMALFLLLMHHMRSFFHQFLNSLVLESSLSHQHL</sequence>
<organism evidence="1">
    <name type="scientific">Arundo donax</name>
    <name type="common">Giant reed</name>
    <name type="synonym">Donax arundinaceus</name>
    <dbReference type="NCBI Taxonomy" id="35708"/>
    <lineage>
        <taxon>Eukaryota</taxon>
        <taxon>Viridiplantae</taxon>
        <taxon>Streptophyta</taxon>
        <taxon>Embryophyta</taxon>
        <taxon>Tracheophyta</taxon>
        <taxon>Spermatophyta</taxon>
        <taxon>Magnoliopsida</taxon>
        <taxon>Liliopsida</taxon>
        <taxon>Poales</taxon>
        <taxon>Poaceae</taxon>
        <taxon>PACMAD clade</taxon>
        <taxon>Arundinoideae</taxon>
        <taxon>Arundineae</taxon>
        <taxon>Arundo</taxon>
    </lineage>
</organism>
<dbReference type="EMBL" id="GBRH01208309">
    <property type="protein sequence ID" value="JAD89586.1"/>
    <property type="molecule type" value="Transcribed_RNA"/>
</dbReference>
<name>A0A0A9DP81_ARUDO</name>
<reference evidence="1" key="1">
    <citation type="submission" date="2014-09" db="EMBL/GenBank/DDBJ databases">
        <authorList>
            <person name="Magalhaes I.L.F."/>
            <person name="Oliveira U."/>
            <person name="Santos F.R."/>
            <person name="Vidigal T.H.D.A."/>
            <person name="Brescovit A.D."/>
            <person name="Santos A.J."/>
        </authorList>
    </citation>
    <scope>NUCLEOTIDE SEQUENCE</scope>
    <source>
        <tissue evidence="1">Shoot tissue taken approximately 20 cm above the soil surface</tissue>
    </source>
</reference>
<evidence type="ECO:0000313" key="1">
    <source>
        <dbReference type="EMBL" id="JAD89586.1"/>
    </source>
</evidence>
<protein>
    <submittedName>
        <fullName evidence="1">Uncharacterized protein</fullName>
    </submittedName>
</protein>
<proteinExistence type="predicted"/>
<reference evidence="1" key="2">
    <citation type="journal article" date="2015" name="Data Brief">
        <title>Shoot transcriptome of the giant reed, Arundo donax.</title>
        <authorList>
            <person name="Barrero R.A."/>
            <person name="Guerrero F.D."/>
            <person name="Moolhuijzen P."/>
            <person name="Goolsby J.A."/>
            <person name="Tidwell J."/>
            <person name="Bellgard S.E."/>
            <person name="Bellgard M.I."/>
        </authorList>
    </citation>
    <scope>NUCLEOTIDE SEQUENCE</scope>
    <source>
        <tissue evidence="1">Shoot tissue taken approximately 20 cm above the soil surface</tissue>
    </source>
</reference>
<accession>A0A0A9DP81</accession>